<evidence type="ECO:0000313" key="1">
    <source>
        <dbReference type="EMBL" id="SLN34770.1"/>
    </source>
</evidence>
<dbReference type="InterPro" id="IPR003737">
    <property type="entry name" value="GlcNAc_PI_deacetylase-related"/>
</dbReference>
<organism evidence="1 2">
    <name type="scientific">Palleronia marisminoris</name>
    <dbReference type="NCBI Taxonomy" id="315423"/>
    <lineage>
        <taxon>Bacteria</taxon>
        <taxon>Pseudomonadati</taxon>
        <taxon>Pseudomonadota</taxon>
        <taxon>Alphaproteobacteria</taxon>
        <taxon>Rhodobacterales</taxon>
        <taxon>Roseobacteraceae</taxon>
        <taxon>Palleronia</taxon>
    </lineage>
</organism>
<dbReference type="EMBL" id="FWFV01000003">
    <property type="protein sequence ID" value="SLN34770.1"/>
    <property type="molecule type" value="Genomic_DNA"/>
</dbReference>
<name>A0A1Y5S8E0_9RHOB</name>
<dbReference type="PANTHER" id="PTHR12993">
    <property type="entry name" value="N-ACETYLGLUCOSAMINYL-PHOSPHATIDYLINOSITOL DE-N-ACETYLASE-RELATED"/>
    <property type="match status" value="1"/>
</dbReference>
<evidence type="ECO:0000313" key="2">
    <source>
        <dbReference type="Proteomes" id="UP000193870"/>
    </source>
</evidence>
<keyword evidence="2" id="KW-1185">Reference proteome</keyword>
<accession>A0A1Y5S8E0</accession>
<dbReference type="PANTHER" id="PTHR12993:SF11">
    <property type="entry name" value="N-ACETYLGLUCOSAMINYL-PHOSPHATIDYLINOSITOL DE-N-ACETYLASE"/>
    <property type="match status" value="1"/>
</dbReference>
<sequence length="228" mass="24637">MILSVSEAGVVLVIAPHPDDEVLGAGGTIARLAAAGREVHVCIATRGRTDRFGPDQVATVSTEAEAAHRRLGVARTHWLDHPAAELDTEPHGALNASLGALLSDLAPQTLLVPHLGDIHRDHQLVFLSALVAARPTRDVYPANIFAYETLSETNWNAPYLTPPFVPNVFVDISETLETKLEAFALFESQVRPSPHERSIEALRALATLRGATIHRRAAEGFVAIRQCC</sequence>
<proteinExistence type="predicted"/>
<dbReference type="AlphaFoldDB" id="A0A1Y5S8E0"/>
<dbReference type="Gene3D" id="3.40.50.10320">
    <property type="entry name" value="LmbE-like"/>
    <property type="match status" value="1"/>
</dbReference>
<dbReference type="STRING" id="315423.SAMN04488020_103175"/>
<dbReference type="Proteomes" id="UP000193870">
    <property type="component" value="Unassembled WGS sequence"/>
</dbReference>
<gene>
    <name evidence="1" type="ORF">PAM7066_01455</name>
</gene>
<dbReference type="RefSeq" id="WP_085853464.1">
    <property type="nucleotide sequence ID" value="NZ_FOPF01000003.1"/>
</dbReference>
<dbReference type="GO" id="GO:0016811">
    <property type="term" value="F:hydrolase activity, acting on carbon-nitrogen (but not peptide) bonds, in linear amides"/>
    <property type="evidence" value="ECO:0007669"/>
    <property type="project" value="TreeGrafter"/>
</dbReference>
<dbReference type="Pfam" id="PF02585">
    <property type="entry name" value="PIG-L"/>
    <property type="match status" value="1"/>
</dbReference>
<protein>
    <submittedName>
        <fullName evidence="1">Glucosamine-6-phosphate deaminase-like protein</fullName>
    </submittedName>
</protein>
<dbReference type="OrthoDB" id="9790023at2"/>
<dbReference type="InterPro" id="IPR024078">
    <property type="entry name" value="LmbE-like_dom_sf"/>
</dbReference>
<reference evidence="1 2" key="1">
    <citation type="submission" date="2017-03" db="EMBL/GenBank/DDBJ databases">
        <authorList>
            <person name="Afonso C.L."/>
            <person name="Miller P.J."/>
            <person name="Scott M.A."/>
            <person name="Spackman E."/>
            <person name="Goraichik I."/>
            <person name="Dimitrov K.M."/>
            <person name="Suarez D.L."/>
            <person name="Swayne D.E."/>
        </authorList>
    </citation>
    <scope>NUCLEOTIDE SEQUENCE [LARGE SCALE GENOMIC DNA]</scope>
    <source>
        <strain evidence="1 2">CECT 7066</strain>
    </source>
</reference>
<dbReference type="SUPFAM" id="SSF102588">
    <property type="entry name" value="LmbE-like"/>
    <property type="match status" value="1"/>
</dbReference>